<evidence type="ECO:0000256" key="1">
    <source>
        <dbReference type="ARBA" id="ARBA00007447"/>
    </source>
</evidence>
<evidence type="ECO:0000256" key="5">
    <source>
        <dbReference type="ARBA" id="ARBA00023180"/>
    </source>
</evidence>
<dbReference type="GO" id="GO:0006508">
    <property type="term" value="P:proteolysis"/>
    <property type="evidence" value="ECO:0007669"/>
    <property type="project" value="UniProtKB-KW"/>
</dbReference>
<dbReference type="Pfam" id="PF14541">
    <property type="entry name" value="TAXi_C"/>
    <property type="match status" value="1"/>
</dbReference>
<dbReference type="PROSITE" id="PS00141">
    <property type="entry name" value="ASP_PROTEASE"/>
    <property type="match status" value="1"/>
</dbReference>
<keyword evidence="2 7" id="KW-0645">Protease</keyword>
<dbReference type="InterPro" id="IPR033121">
    <property type="entry name" value="PEPTIDASE_A1"/>
</dbReference>
<dbReference type="Gene3D" id="2.40.70.10">
    <property type="entry name" value="Acid Proteases"/>
    <property type="match status" value="2"/>
</dbReference>
<dbReference type="InterPro" id="IPR057597">
    <property type="entry name" value="ALE2_N"/>
</dbReference>
<dbReference type="PANTHER" id="PTHR13683:SF817">
    <property type="entry name" value="OS07G0592200 PROTEIN"/>
    <property type="match status" value="1"/>
</dbReference>
<keyword evidence="9" id="KW-0812">Transmembrane</keyword>
<keyword evidence="5" id="KW-0325">Glycoprotein</keyword>
<dbReference type="CDD" id="cd05476">
    <property type="entry name" value="pepsin_A_like_plant"/>
    <property type="match status" value="1"/>
</dbReference>
<dbReference type="InterPro" id="IPR032861">
    <property type="entry name" value="TAXi_N"/>
</dbReference>
<feature type="transmembrane region" description="Helical" evidence="9">
    <location>
        <begin position="651"/>
        <end position="675"/>
    </location>
</feature>
<dbReference type="PANTHER" id="PTHR13683">
    <property type="entry name" value="ASPARTYL PROTEASES"/>
    <property type="match status" value="1"/>
</dbReference>
<keyword evidence="12" id="KW-1185">Reference proteome</keyword>
<dbReference type="PROSITE" id="PS51767">
    <property type="entry name" value="PEPTIDASE_A1"/>
    <property type="match status" value="1"/>
</dbReference>
<dbReference type="InterPro" id="IPR001969">
    <property type="entry name" value="Aspartic_peptidase_AS"/>
</dbReference>
<dbReference type="FunFam" id="2.40.70.10:FF:000030">
    <property type="entry name" value="Eukaryotic aspartyl protease family protein"/>
    <property type="match status" value="1"/>
</dbReference>
<accession>A0A7J0F4X8</accession>
<dbReference type="Proteomes" id="UP000585474">
    <property type="component" value="Unassembled WGS sequence"/>
</dbReference>
<dbReference type="Pfam" id="PF14543">
    <property type="entry name" value="TAXi_N"/>
    <property type="match status" value="1"/>
</dbReference>
<dbReference type="GO" id="GO:0004190">
    <property type="term" value="F:aspartic-type endopeptidase activity"/>
    <property type="evidence" value="ECO:0007669"/>
    <property type="project" value="UniProtKB-KW"/>
</dbReference>
<feature type="region of interest" description="Disordered" evidence="8">
    <location>
        <begin position="113"/>
        <end position="133"/>
    </location>
</feature>
<keyword evidence="3 7" id="KW-0064">Aspartyl protease</keyword>
<evidence type="ECO:0000256" key="7">
    <source>
        <dbReference type="RuleBase" id="RU000454"/>
    </source>
</evidence>
<dbReference type="InterPro" id="IPR001461">
    <property type="entry name" value="Aspartic_peptidase_A1"/>
</dbReference>
<evidence type="ECO:0000256" key="2">
    <source>
        <dbReference type="ARBA" id="ARBA00022670"/>
    </source>
</evidence>
<keyword evidence="9" id="KW-0472">Membrane</keyword>
<gene>
    <name evidence="11" type="ORF">Acr_09g0001980</name>
</gene>
<dbReference type="InterPro" id="IPR034161">
    <property type="entry name" value="Pepsin-like_plant"/>
</dbReference>
<keyword evidence="9" id="KW-1133">Transmembrane helix</keyword>
<comment type="similarity">
    <text evidence="1 7">Belongs to the peptidase A1 family.</text>
</comment>
<name>A0A7J0F4X8_9ERIC</name>
<comment type="caution">
    <text evidence="11">The sequence shown here is derived from an EMBL/GenBank/DDBJ whole genome shotgun (WGS) entry which is preliminary data.</text>
</comment>
<sequence>MRGKRILSLYTIIFGDRDLPPLLLLWSPISLSSNPTPFSFVRAITSDLMGPSRPPFATTVSILFVIAFNPAEVVFSSSDVASTVVLRPPHGGSDRHTMFLPLFLSPPTSFPNSSAVAAGRNSRRHLHGSDPPHPNAHMRLYDDLLRNGYYTTRLWIGTPPQKFALIVDTGSTVTYVPCSTCEQCGRHQDPKFEPELSSSYQPVKCNMECTCDNDRVQCIYERQYAEMSSSSGVLGDDILSFGNESELAPQRAVFGCENVETGDLYSQHADGIMGLGRGDLSVVDQLVDRGIIGDSFSLCYGGMDVGGGAMVLGGISPPPGMVFTHSDPVRSPYYNIDLKEIHVGGRKLPLNPRVFDGKHGTVLDSGTTYAYLPEAAFLAFKDAIMKELIALKRIPGPDPNYNDICFSGAGSDVSQLSKTFPVVDMVFADEQKLSLSPENYLFRVSIQVRGAYCLGVFHNGKDPTTLLGGIIVRNTLVMYDREHENIGFWKTNCSELWERLQIAGAPPPVPSPFERTNSTADVSPTPTGSPQHDFPGQFQVGLVTFYMSLSVNFSELKPHITELAQFIAQELGVNTSQVHLLNFTAKGNDSLIRWAIRPAESAEYFTNATAMGIIARLAEHRVRLPDTFGSYQLVEWNIEPPPTETWWLQNYIVVAVAIIVTLILVLSASGGWNIWRQSQQALGSYKPVDVDTAIPEQELQPLQTQVDVDTALPVQERQPLRTPVVSAL</sequence>
<feature type="active site" evidence="6">
    <location>
        <position position="364"/>
    </location>
</feature>
<evidence type="ECO:0000256" key="3">
    <source>
        <dbReference type="ARBA" id="ARBA00022750"/>
    </source>
</evidence>
<dbReference type="SUPFAM" id="SSF50630">
    <property type="entry name" value="Acid proteases"/>
    <property type="match status" value="1"/>
</dbReference>
<dbReference type="FunFam" id="2.40.70.10:FF:000025">
    <property type="entry name" value="Aspartyl protease family protein"/>
    <property type="match status" value="1"/>
</dbReference>
<proteinExistence type="inferred from homology"/>
<feature type="domain" description="Peptidase A1" evidence="10">
    <location>
        <begin position="150"/>
        <end position="489"/>
    </location>
</feature>
<reference evidence="11 12" key="1">
    <citation type="submission" date="2019-07" db="EMBL/GenBank/DDBJ databases">
        <title>De Novo Assembly of kiwifruit Actinidia rufa.</title>
        <authorList>
            <person name="Sugita-Konishi S."/>
            <person name="Sato K."/>
            <person name="Mori E."/>
            <person name="Abe Y."/>
            <person name="Kisaki G."/>
            <person name="Hamano K."/>
            <person name="Suezawa K."/>
            <person name="Otani M."/>
            <person name="Fukuda T."/>
            <person name="Manabe T."/>
            <person name="Gomi K."/>
            <person name="Tabuchi M."/>
            <person name="Akimitsu K."/>
            <person name="Kataoka I."/>
        </authorList>
    </citation>
    <scope>NUCLEOTIDE SEQUENCE [LARGE SCALE GENOMIC DNA]</scope>
    <source>
        <strain evidence="12">cv. Fuchu</strain>
    </source>
</reference>
<evidence type="ECO:0000256" key="4">
    <source>
        <dbReference type="ARBA" id="ARBA00022801"/>
    </source>
</evidence>
<dbReference type="OrthoDB" id="2747330at2759"/>
<evidence type="ECO:0000256" key="6">
    <source>
        <dbReference type="PIRSR" id="PIRSR601461-1"/>
    </source>
</evidence>
<evidence type="ECO:0000256" key="8">
    <source>
        <dbReference type="SAM" id="MobiDB-lite"/>
    </source>
</evidence>
<evidence type="ECO:0000313" key="11">
    <source>
        <dbReference type="EMBL" id="GFY93752.1"/>
    </source>
</evidence>
<protein>
    <submittedName>
        <fullName evidence="11">Eukaryotic aspartyl protease family protein</fullName>
    </submittedName>
</protein>
<keyword evidence="4 7" id="KW-0378">Hydrolase</keyword>
<evidence type="ECO:0000313" key="12">
    <source>
        <dbReference type="Proteomes" id="UP000585474"/>
    </source>
</evidence>
<dbReference type="PRINTS" id="PR00792">
    <property type="entry name" value="PEPSIN"/>
</dbReference>
<dbReference type="InterPro" id="IPR032799">
    <property type="entry name" value="TAXi_C"/>
</dbReference>
<feature type="region of interest" description="Disordered" evidence="8">
    <location>
        <begin position="507"/>
        <end position="531"/>
    </location>
</feature>
<organism evidence="11 12">
    <name type="scientific">Actinidia rufa</name>
    <dbReference type="NCBI Taxonomy" id="165716"/>
    <lineage>
        <taxon>Eukaryota</taxon>
        <taxon>Viridiplantae</taxon>
        <taxon>Streptophyta</taxon>
        <taxon>Embryophyta</taxon>
        <taxon>Tracheophyta</taxon>
        <taxon>Spermatophyta</taxon>
        <taxon>Magnoliopsida</taxon>
        <taxon>eudicotyledons</taxon>
        <taxon>Gunneridae</taxon>
        <taxon>Pentapetalae</taxon>
        <taxon>asterids</taxon>
        <taxon>Ericales</taxon>
        <taxon>Actinidiaceae</taxon>
        <taxon>Actinidia</taxon>
    </lineage>
</organism>
<dbReference type="EMBL" id="BJWL01000009">
    <property type="protein sequence ID" value="GFY93752.1"/>
    <property type="molecule type" value="Genomic_DNA"/>
</dbReference>
<dbReference type="InterPro" id="IPR021109">
    <property type="entry name" value="Peptidase_aspartic_dom_sf"/>
</dbReference>
<evidence type="ECO:0000256" key="9">
    <source>
        <dbReference type="SAM" id="Phobius"/>
    </source>
</evidence>
<dbReference type="Pfam" id="PF23180">
    <property type="entry name" value="ALE2_N"/>
    <property type="match status" value="1"/>
</dbReference>
<feature type="active site" evidence="6">
    <location>
        <position position="168"/>
    </location>
</feature>
<evidence type="ECO:0000259" key="10">
    <source>
        <dbReference type="PROSITE" id="PS51767"/>
    </source>
</evidence>
<dbReference type="AlphaFoldDB" id="A0A7J0F4X8"/>
<feature type="compositionally biased region" description="Polar residues" evidence="8">
    <location>
        <begin position="514"/>
        <end position="530"/>
    </location>
</feature>